<sequence length="98" mass="11481">MRLQHRALRGHQWRLGVRGRWRASWRRWRIGWLRELHLLGPRNCRVRIYFLYRHAVMADDLPPARASCQAEGLHATAGLRQAVAVSMSLRCGNLLWGT</sequence>
<comment type="caution">
    <text evidence="1">The sequence shown here is derived from an EMBL/GenBank/DDBJ whole genome shotgun (WGS) entry which is preliminary data.</text>
</comment>
<gene>
    <name evidence="1" type="ORF">BXO512_06685</name>
</gene>
<name>A0A854CPA1_XANOO</name>
<dbReference type="AlphaFoldDB" id="A0A854CPA1"/>
<reference evidence="1" key="1">
    <citation type="submission" date="2015-01" db="EMBL/GenBank/DDBJ databases">
        <title>Population genomics of rice bacterial leaf blight strains from India.</title>
        <authorList>
            <person name="Midha S."/>
            <person name="Anil M.G."/>
            <person name="Mishra D."/>
            <person name="Brahma K."/>
            <person name="Laha G.S."/>
            <person name="Sundaram R.M."/>
            <person name="Sonti R.V."/>
            <person name="Patil P.B."/>
        </authorList>
    </citation>
    <scope>NUCLEOTIDE SEQUENCE</scope>
    <source>
        <strain evidence="1">BXO512</strain>
    </source>
</reference>
<proteinExistence type="predicted"/>
<dbReference type="EMBL" id="JXEA01000073">
    <property type="protein sequence ID" value="OLG92842.1"/>
    <property type="molecule type" value="Genomic_DNA"/>
</dbReference>
<accession>A0A854CPA1</accession>
<evidence type="ECO:0000313" key="1">
    <source>
        <dbReference type="EMBL" id="OLG92842.1"/>
    </source>
</evidence>
<organism evidence="1">
    <name type="scientific">Xanthomonas oryzae pv. oryzae</name>
    <dbReference type="NCBI Taxonomy" id="64187"/>
    <lineage>
        <taxon>Bacteria</taxon>
        <taxon>Pseudomonadati</taxon>
        <taxon>Pseudomonadota</taxon>
        <taxon>Gammaproteobacteria</taxon>
        <taxon>Lysobacterales</taxon>
        <taxon>Lysobacteraceae</taxon>
        <taxon>Xanthomonas</taxon>
    </lineage>
</organism>
<protein>
    <submittedName>
        <fullName evidence="1">Uncharacterized protein</fullName>
    </submittedName>
</protein>